<evidence type="ECO:0008006" key="4">
    <source>
        <dbReference type="Google" id="ProtNLM"/>
    </source>
</evidence>
<feature type="signal peptide" evidence="2">
    <location>
        <begin position="1"/>
        <end position="28"/>
    </location>
</feature>
<keyword evidence="3" id="KW-0150">Chloroplast</keyword>
<keyword evidence="2" id="KW-0732">Signal</keyword>
<evidence type="ECO:0000313" key="3">
    <source>
        <dbReference type="EMBL" id="ARQ82279.1"/>
    </source>
</evidence>
<protein>
    <recommendedName>
        <fullName evidence="4">Protein-export membrane protein secG</fullName>
    </recommendedName>
</protein>
<sequence>MKLFSLIFRTRFILALITILLIAPQTQKENTLLTEFYESGLFSNYSETKHFLNWLTWITIFIFLITHLIK</sequence>
<evidence type="ECO:0000256" key="2">
    <source>
        <dbReference type="SAM" id="SignalP"/>
    </source>
</evidence>
<accession>A0A1X9RQ29</accession>
<organism evidence="3">
    <name type="scientific">Ostreobium sp. HV05042</name>
    <dbReference type="NCBI Taxonomy" id="1979227"/>
    <lineage>
        <taxon>Eukaryota</taxon>
        <taxon>Viridiplantae</taxon>
        <taxon>Chlorophyta</taxon>
        <taxon>core chlorophytes</taxon>
        <taxon>Ulvophyceae</taxon>
        <taxon>TCBD clade</taxon>
        <taxon>Bryopsidales</taxon>
        <taxon>Ostreobineae</taxon>
        <taxon>Ostreobiaceae</taxon>
        <taxon>Ostreobium</taxon>
    </lineage>
</organism>
<dbReference type="AlphaFoldDB" id="A0A1X9RQ29"/>
<name>A0A1X9RQ29_9CHLO</name>
<keyword evidence="3" id="KW-0934">Plastid</keyword>
<reference evidence="3" key="1">
    <citation type="journal article" date="2017" name="J. Phycol.">
        <title>Phylogenetic position of the coral symbiont Ostreobium (Ulvophyceae) inferred from chloroplast genome data.</title>
        <authorList>
            <person name="Verbruggen H."/>
            <person name="Marcelino V.R."/>
            <person name="Guiry M.D."/>
            <person name="Cremen M.C."/>
            <person name="Jackson C.J."/>
        </authorList>
    </citation>
    <scope>NUCLEOTIDE SEQUENCE</scope>
</reference>
<gene>
    <name evidence="3" type="primary">ycf47</name>
</gene>
<geneLocation type="chloroplast" evidence="3"/>
<feature type="chain" id="PRO_5013050162" description="Protein-export membrane protein secG" evidence="2">
    <location>
        <begin position="29"/>
        <end position="70"/>
    </location>
</feature>
<dbReference type="EMBL" id="KY509314">
    <property type="protein sequence ID" value="ARQ82279.1"/>
    <property type="molecule type" value="Genomic_DNA"/>
</dbReference>
<keyword evidence="1" id="KW-0812">Transmembrane</keyword>
<keyword evidence="1" id="KW-0472">Membrane</keyword>
<proteinExistence type="predicted"/>
<feature type="transmembrane region" description="Helical" evidence="1">
    <location>
        <begin position="52"/>
        <end position="69"/>
    </location>
</feature>
<keyword evidence="1" id="KW-1133">Transmembrane helix</keyword>
<evidence type="ECO:0000256" key="1">
    <source>
        <dbReference type="SAM" id="Phobius"/>
    </source>
</evidence>